<dbReference type="KEGG" id="ahg:AHOG_14870"/>
<evidence type="ECO:0000313" key="1">
    <source>
        <dbReference type="EMBL" id="ASO20615.1"/>
    </source>
</evidence>
<dbReference type="SUPFAM" id="SSF47203">
    <property type="entry name" value="Acyl-CoA dehydrogenase C-terminal domain-like"/>
    <property type="match status" value="1"/>
</dbReference>
<accession>A0A221W459</accession>
<dbReference type="AlphaFoldDB" id="A0A221W459"/>
<dbReference type="EMBL" id="CP022521">
    <property type="protein sequence ID" value="ASO20615.1"/>
    <property type="molecule type" value="Genomic_DNA"/>
</dbReference>
<evidence type="ECO:0000313" key="2">
    <source>
        <dbReference type="Proteomes" id="UP000204221"/>
    </source>
</evidence>
<gene>
    <name evidence="1" type="ORF">AHOG_14870</name>
</gene>
<dbReference type="GO" id="GO:0016627">
    <property type="term" value="F:oxidoreductase activity, acting on the CH-CH group of donors"/>
    <property type="evidence" value="ECO:0007669"/>
    <property type="project" value="InterPro"/>
</dbReference>
<sequence length="102" mass="11295">MRFVVLVRADEDDLARLPASAHGPGRRVREDTATRLVAMAERFRAGAGFAVANRTAPAARCHGCLADHGIEKAVRPPQVHQTLERINEIMRVTISRRMQEAP</sequence>
<organism evidence="1 2">
    <name type="scientific">Actinoalloteichus hoggarensis</name>
    <dbReference type="NCBI Taxonomy" id="1470176"/>
    <lineage>
        <taxon>Bacteria</taxon>
        <taxon>Bacillati</taxon>
        <taxon>Actinomycetota</taxon>
        <taxon>Actinomycetes</taxon>
        <taxon>Pseudonocardiales</taxon>
        <taxon>Pseudonocardiaceae</taxon>
        <taxon>Actinoalloteichus</taxon>
    </lineage>
</organism>
<proteinExistence type="predicted"/>
<keyword evidence="2" id="KW-1185">Reference proteome</keyword>
<dbReference type="Proteomes" id="UP000204221">
    <property type="component" value="Chromosome"/>
</dbReference>
<name>A0A221W459_9PSEU</name>
<dbReference type="InterPro" id="IPR036250">
    <property type="entry name" value="AcylCo_DH-like_C"/>
</dbReference>
<reference evidence="1 2" key="1">
    <citation type="submission" date="2017-07" db="EMBL/GenBank/DDBJ databases">
        <title>Complete genome sequence of Actinoalloteichus hoggarensis DSM 45943, type strain of Actinoalloteichus hoggarensis.</title>
        <authorList>
            <person name="Ruckert C."/>
            <person name="Nouioui I."/>
            <person name="Willmese J."/>
            <person name="van Wezel G."/>
            <person name="Klenk H.-P."/>
            <person name="Kalinowski J."/>
            <person name="Zotchev S.B."/>
        </authorList>
    </citation>
    <scope>NUCLEOTIDE SEQUENCE [LARGE SCALE GENOMIC DNA]</scope>
    <source>
        <strain evidence="1 2">DSM 45943</strain>
    </source>
</reference>
<protein>
    <submittedName>
        <fullName evidence="1">Uncharacterized protein</fullName>
    </submittedName>
</protein>